<protein>
    <submittedName>
        <fullName evidence="1">Uncharacterized protein</fullName>
    </submittedName>
</protein>
<reference evidence="1" key="1">
    <citation type="journal article" date="2012" name="Science">
        <title>Fermentation, hydrogen, and sulfur metabolism in multiple uncultivated bacterial phyla.</title>
        <authorList>
            <person name="Wrighton K.C."/>
            <person name="Thomas B.C."/>
            <person name="Sharon I."/>
            <person name="Miller C.S."/>
            <person name="Castelle C.J."/>
            <person name="VerBerkmoes N.C."/>
            <person name="Wilkins M.J."/>
            <person name="Hettich R.L."/>
            <person name="Lipton M.S."/>
            <person name="Williams K.H."/>
            <person name="Long P.E."/>
            <person name="Banfield J.F."/>
        </authorList>
    </citation>
    <scope>NUCLEOTIDE SEQUENCE [LARGE SCALE GENOMIC DNA]</scope>
</reference>
<name>K2FCV5_9BACT</name>
<comment type="caution">
    <text evidence="1">The sequence shown here is derived from an EMBL/GenBank/DDBJ whole genome shotgun (WGS) entry which is preliminary data.</text>
</comment>
<organism evidence="1">
    <name type="scientific">uncultured bacterium</name>
    <name type="common">gcode 4</name>
    <dbReference type="NCBI Taxonomy" id="1234023"/>
    <lineage>
        <taxon>Bacteria</taxon>
        <taxon>environmental samples</taxon>
    </lineage>
</organism>
<dbReference type="AlphaFoldDB" id="K2FCV5"/>
<sequence length="227" mass="27688">MINKWPAIRRKFLDRWNKTEDWELQTATMTPTGGKATFWKLTSIRGWKAKEIENILKKSELQKYIDSKSVLLIYGNQISGTPLDKEMKSRDFVILYEEKEIDDEIEFDVHPRVTKVVRIQHYLFRDEVWDIMYFRNPFYEWDVLDCMEYEYGVVNHRWKYIEKWTELIERPEYNEKFLKKLQEEKYTLMDINFLPEEFDDQLTGMVKLISSIYGQTIIKWAETEMLF</sequence>
<dbReference type="EMBL" id="AMFJ01000263">
    <property type="protein sequence ID" value="EKE28941.1"/>
    <property type="molecule type" value="Genomic_DNA"/>
</dbReference>
<accession>K2FCV5</accession>
<proteinExistence type="predicted"/>
<gene>
    <name evidence="1" type="ORF">ACD_2C00263G0007</name>
</gene>
<evidence type="ECO:0000313" key="1">
    <source>
        <dbReference type="EMBL" id="EKE28941.1"/>
    </source>
</evidence>